<reference evidence="1 2" key="1">
    <citation type="journal article" date="2020" name="bioRxiv">
        <title>Metabolic contributions of an alphaproteobacterial endosymbiont in the apicomplexan Cardiosporidium cionae.</title>
        <authorList>
            <person name="Hunter E.S."/>
            <person name="Paight C.J."/>
            <person name="Lane C.E."/>
        </authorList>
    </citation>
    <scope>NUCLEOTIDE SEQUENCE [LARGE SCALE GENOMIC DNA]</scope>
    <source>
        <strain evidence="1">ESH_2018</strain>
    </source>
</reference>
<gene>
    <name evidence="1" type="primary">TOP6B</name>
    <name evidence="1" type="ORF">IE077_004342</name>
</gene>
<accession>A0ABQ7JBL0</accession>
<evidence type="ECO:0000313" key="1">
    <source>
        <dbReference type="EMBL" id="KAF8821382.1"/>
    </source>
</evidence>
<protein>
    <submittedName>
        <fullName evidence="1">Dna topoisomerase 6 subunit B</fullName>
    </submittedName>
</protein>
<keyword evidence="2" id="KW-1185">Reference proteome</keyword>
<dbReference type="EMBL" id="JADAQX010000187">
    <property type="protein sequence ID" value="KAF8821382.1"/>
    <property type="molecule type" value="Genomic_DNA"/>
</dbReference>
<sequence>MELDISMQSDDIANIICRDTGEGISCNSVESLGEMFSSSKCSTAPKTFTSGKFGIGLKTVSCNRFESNCNA</sequence>
<dbReference type="Gene3D" id="3.30.565.10">
    <property type="entry name" value="Histidine kinase-like ATPase, C-terminal domain"/>
    <property type="match status" value="1"/>
</dbReference>
<name>A0ABQ7JBL0_9APIC</name>
<evidence type="ECO:0000313" key="2">
    <source>
        <dbReference type="Proteomes" id="UP000823046"/>
    </source>
</evidence>
<dbReference type="Proteomes" id="UP000823046">
    <property type="component" value="Unassembled WGS sequence"/>
</dbReference>
<dbReference type="SUPFAM" id="SSF55874">
    <property type="entry name" value="ATPase domain of HSP90 chaperone/DNA topoisomerase II/histidine kinase"/>
    <property type="match status" value="1"/>
</dbReference>
<proteinExistence type="predicted"/>
<comment type="caution">
    <text evidence="1">The sequence shown here is derived from an EMBL/GenBank/DDBJ whole genome shotgun (WGS) entry which is preliminary data.</text>
</comment>
<organism evidence="1 2">
    <name type="scientific">Cardiosporidium cionae</name>
    <dbReference type="NCBI Taxonomy" id="476202"/>
    <lineage>
        <taxon>Eukaryota</taxon>
        <taxon>Sar</taxon>
        <taxon>Alveolata</taxon>
        <taxon>Apicomplexa</taxon>
        <taxon>Aconoidasida</taxon>
        <taxon>Nephromycida</taxon>
        <taxon>Cardiosporidium</taxon>
    </lineage>
</organism>
<dbReference type="InterPro" id="IPR036890">
    <property type="entry name" value="HATPase_C_sf"/>
</dbReference>